<organism evidence="3 4">
    <name type="scientific">Phaeoacremonium minimum (strain UCR-PA7)</name>
    <name type="common">Esca disease fungus</name>
    <name type="synonym">Togninia minima</name>
    <dbReference type="NCBI Taxonomy" id="1286976"/>
    <lineage>
        <taxon>Eukaryota</taxon>
        <taxon>Fungi</taxon>
        <taxon>Dikarya</taxon>
        <taxon>Ascomycota</taxon>
        <taxon>Pezizomycotina</taxon>
        <taxon>Sordariomycetes</taxon>
        <taxon>Sordariomycetidae</taxon>
        <taxon>Togniniales</taxon>
        <taxon>Togniniaceae</taxon>
        <taxon>Phaeoacremonium</taxon>
    </lineage>
</organism>
<evidence type="ECO:0000313" key="3">
    <source>
        <dbReference type="EMBL" id="EOO02030.1"/>
    </source>
</evidence>
<feature type="domain" description="Gfd2/YDR514C-like C-terminal" evidence="2">
    <location>
        <begin position="81"/>
        <end position="214"/>
    </location>
</feature>
<dbReference type="Proteomes" id="UP000014074">
    <property type="component" value="Unassembled WGS sequence"/>
</dbReference>
<dbReference type="GO" id="GO:0005634">
    <property type="term" value="C:nucleus"/>
    <property type="evidence" value="ECO:0007669"/>
    <property type="project" value="TreeGrafter"/>
</dbReference>
<dbReference type="GO" id="GO:0003676">
    <property type="term" value="F:nucleic acid binding"/>
    <property type="evidence" value="ECO:0007669"/>
    <property type="project" value="InterPro"/>
</dbReference>
<sequence length="380" mass="41534">MTRKAGAPSNPAVNNAKTKAETKAETAIHGRRLEASYLGVLWKNRHTAPIVFTSLDTEFQPDTRAIYELGIATQPAIGPVASHHYTVNSTMGLRKRSTKSFPFGKSESLRTEGDLLPILDQHFSDLVANYEVVVLCGHSISGDLTLLKEVANWAPPDNIFVFDTQRVWEGLGGLAAYLNGGKTMAKLLLHYRVPHNVNDIHNAGSDAYYTLKLLFCKAEQAAQDRPCFSGLMNITNHKPDPQQIPPPPPSEYPSSLQLACPQIDIIQNVMSQLKSLLPLPPAPPTPVQPGGSHKRSMPEDAHDHNTSECKRRKTDDDHIDRGGAVQEQSEEGAGIRKASRGTQPEGTCTCTLLDGVGKEGGKEEELYKQPVMGLCDHHVT</sequence>
<dbReference type="RefSeq" id="XP_007913228.1">
    <property type="nucleotide sequence ID" value="XM_007915037.1"/>
</dbReference>
<dbReference type="GeneID" id="19322715"/>
<feature type="region of interest" description="Disordered" evidence="1">
    <location>
        <begin position="277"/>
        <end position="345"/>
    </location>
</feature>
<accession>R8BRW6</accession>
<dbReference type="Gene3D" id="3.30.420.10">
    <property type="entry name" value="Ribonuclease H-like superfamily/Ribonuclease H"/>
    <property type="match status" value="1"/>
</dbReference>
<dbReference type="InterPro" id="IPR036397">
    <property type="entry name" value="RNaseH_sf"/>
</dbReference>
<dbReference type="InterPro" id="IPR012337">
    <property type="entry name" value="RNaseH-like_sf"/>
</dbReference>
<evidence type="ECO:0000313" key="4">
    <source>
        <dbReference type="Proteomes" id="UP000014074"/>
    </source>
</evidence>
<dbReference type="OrthoDB" id="5237808at2759"/>
<feature type="region of interest" description="Disordered" evidence="1">
    <location>
        <begin position="1"/>
        <end position="25"/>
    </location>
</feature>
<reference evidence="4" key="1">
    <citation type="journal article" date="2013" name="Genome Announc.">
        <title>Draft genome sequence of the ascomycete Phaeoacremonium aleophilum strain UCR-PA7, a causal agent of the esca disease complex in grapevines.</title>
        <authorList>
            <person name="Blanco-Ulate B."/>
            <person name="Rolshausen P."/>
            <person name="Cantu D."/>
        </authorList>
    </citation>
    <scope>NUCLEOTIDE SEQUENCE [LARGE SCALE GENOMIC DNA]</scope>
    <source>
        <strain evidence="4">UCR-PA7</strain>
    </source>
</reference>
<dbReference type="AlphaFoldDB" id="R8BRW6"/>
<dbReference type="InterPro" id="IPR040151">
    <property type="entry name" value="Gfd2/YDR514C-like"/>
</dbReference>
<dbReference type="InterPro" id="IPR048519">
    <property type="entry name" value="Gfd2/YDR514C-like_C"/>
</dbReference>
<dbReference type="HOGENOM" id="CLU_727984_0_0_1"/>
<protein>
    <recommendedName>
        <fullName evidence="2">Gfd2/YDR514C-like C-terminal domain-containing protein</fullName>
    </recommendedName>
</protein>
<gene>
    <name evidence="3" type="ORF">UCRPA7_2463</name>
</gene>
<evidence type="ECO:0000259" key="2">
    <source>
        <dbReference type="Pfam" id="PF21762"/>
    </source>
</evidence>
<keyword evidence="4" id="KW-1185">Reference proteome</keyword>
<dbReference type="SUPFAM" id="SSF53098">
    <property type="entry name" value="Ribonuclease H-like"/>
    <property type="match status" value="1"/>
</dbReference>
<dbReference type="KEGG" id="tmn:UCRPA7_2463"/>
<proteinExistence type="predicted"/>
<feature type="compositionally biased region" description="Pro residues" evidence="1">
    <location>
        <begin position="278"/>
        <end position="287"/>
    </location>
</feature>
<dbReference type="EMBL" id="KB932934">
    <property type="protein sequence ID" value="EOO02030.1"/>
    <property type="molecule type" value="Genomic_DNA"/>
</dbReference>
<feature type="compositionally biased region" description="Basic and acidic residues" evidence="1">
    <location>
        <begin position="296"/>
        <end position="321"/>
    </location>
</feature>
<evidence type="ECO:0000256" key="1">
    <source>
        <dbReference type="SAM" id="MobiDB-lite"/>
    </source>
</evidence>
<dbReference type="Pfam" id="PF21762">
    <property type="entry name" value="DEDDh_C"/>
    <property type="match status" value="1"/>
</dbReference>
<name>R8BRW6_PHAM7</name>
<dbReference type="PANTHER" id="PTHR28083">
    <property type="entry name" value="GOOD FOR FULL DBP5 ACTIVITY PROTEIN 2"/>
    <property type="match status" value="1"/>
</dbReference>
<dbReference type="PANTHER" id="PTHR28083:SF1">
    <property type="entry name" value="GOOD FOR FULL DBP5 ACTIVITY PROTEIN 2"/>
    <property type="match status" value="1"/>
</dbReference>